<comment type="subcellular location">
    <subcellularLocation>
        <location evidence="1">Secreted</location>
    </subcellularLocation>
</comment>
<dbReference type="GO" id="GO:0005509">
    <property type="term" value="F:calcium ion binding"/>
    <property type="evidence" value="ECO:0007669"/>
    <property type="project" value="InterPro"/>
</dbReference>
<dbReference type="SUPFAM" id="SSF51120">
    <property type="entry name" value="beta-Roll"/>
    <property type="match status" value="3"/>
</dbReference>
<dbReference type="InterPro" id="IPR011049">
    <property type="entry name" value="Serralysin-like_metalloprot_C"/>
</dbReference>
<keyword evidence="2" id="KW-0964">Secreted</keyword>
<evidence type="ECO:0000256" key="3">
    <source>
        <dbReference type="SAM" id="MobiDB-lite"/>
    </source>
</evidence>
<evidence type="ECO:0000313" key="4">
    <source>
        <dbReference type="EMBL" id="MBS0124651.1"/>
    </source>
</evidence>
<dbReference type="PANTHER" id="PTHR38340">
    <property type="entry name" value="S-LAYER PROTEIN"/>
    <property type="match status" value="1"/>
</dbReference>
<dbReference type="InterPro" id="IPR001343">
    <property type="entry name" value="Hemolysn_Ca-bd"/>
</dbReference>
<reference evidence="4" key="1">
    <citation type="submission" date="2021-04" db="EMBL/GenBank/DDBJ databases">
        <authorList>
            <person name="Yoon J."/>
        </authorList>
    </citation>
    <scope>NUCLEOTIDE SEQUENCE</scope>
    <source>
        <strain evidence="4">KMU-90</strain>
    </source>
</reference>
<dbReference type="Pfam" id="PF00353">
    <property type="entry name" value="HemolysinCabind"/>
    <property type="match status" value="6"/>
</dbReference>
<evidence type="ECO:0000256" key="1">
    <source>
        <dbReference type="ARBA" id="ARBA00004613"/>
    </source>
</evidence>
<dbReference type="Gene3D" id="2.150.10.10">
    <property type="entry name" value="Serralysin-like metalloprotease, C-terminal"/>
    <property type="match status" value="4"/>
</dbReference>
<evidence type="ECO:0000256" key="2">
    <source>
        <dbReference type="ARBA" id="ARBA00022525"/>
    </source>
</evidence>
<accession>A0A8J8B717</accession>
<protein>
    <recommendedName>
        <fullName evidence="6">Calcium-binding protein</fullName>
    </recommendedName>
</protein>
<organism evidence="4 5">
    <name type="scientific">Thetidibacter halocola</name>
    <dbReference type="NCBI Taxonomy" id="2827239"/>
    <lineage>
        <taxon>Bacteria</taxon>
        <taxon>Pseudomonadati</taxon>
        <taxon>Pseudomonadota</taxon>
        <taxon>Alphaproteobacteria</taxon>
        <taxon>Rhodobacterales</taxon>
        <taxon>Roseobacteraceae</taxon>
        <taxon>Thetidibacter</taxon>
    </lineage>
</organism>
<gene>
    <name evidence="4" type="ORF">KB874_10935</name>
</gene>
<dbReference type="EMBL" id="JAGTUU010000004">
    <property type="protein sequence ID" value="MBS0124651.1"/>
    <property type="molecule type" value="Genomic_DNA"/>
</dbReference>
<dbReference type="PANTHER" id="PTHR38340:SF1">
    <property type="entry name" value="S-LAYER PROTEIN"/>
    <property type="match status" value="1"/>
</dbReference>
<comment type="caution">
    <text evidence="4">The sequence shown here is derived from an EMBL/GenBank/DDBJ whole genome shotgun (WGS) entry which is preliminary data.</text>
</comment>
<sequence length="518" mass="50915">MPIGIDVYGTLAAFATWALWLNFQPNITIFVGPTGSIRSPDTSFPIYRAGTNTTLTNHGTIVGGTTDLSGDNNRFINNGTLSGTFAVSTIGSGTDDVAALLMTGKNAFVQNTGVITSASQAAIRLAEASEVINTGTISGRQDAIDGSGIFDIIGDSILRLTNTGVIVAGRNAITGGLDGDIVLNSGTITGAVLLNGGNDRYTATGAGVVHGTVDGGVGNDTLLGGSGEDLFLGGANNDSLSGRGGDDTLEGGAGNDILWGGDGNDSLSGGDGTDTAHGGTGDDRLLGGIGNDWLSGGDGADTLSGDDGDDTLFGGEGSDALNGGLGNDAISGGGGADGIDGGDGNDALFGDADDDTLLGGAGDDTLSGGAGNDRIEAGIGRDRVFGGDGDDTILAGAGGGDALFGGRGDDVIDSSNGVGWDVIDGGAGDDTMTSGGGTDTFLFRRNMGNDVITDFANDTDRLDLSALGIANFAVLSGAGAISGDATQTVISFAALGIAGTITLDGFDAALMNAADFIF</sequence>
<dbReference type="RefSeq" id="WP_212536617.1">
    <property type="nucleotide sequence ID" value="NZ_JAGTUU010000004.1"/>
</dbReference>
<proteinExistence type="predicted"/>
<keyword evidence="5" id="KW-1185">Reference proteome</keyword>
<evidence type="ECO:0000313" key="5">
    <source>
        <dbReference type="Proteomes" id="UP000681356"/>
    </source>
</evidence>
<dbReference type="PRINTS" id="PR00313">
    <property type="entry name" value="CABNDNGRPT"/>
</dbReference>
<dbReference type="Proteomes" id="UP000681356">
    <property type="component" value="Unassembled WGS sequence"/>
</dbReference>
<name>A0A8J8B717_9RHOB</name>
<dbReference type="InterPro" id="IPR018511">
    <property type="entry name" value="Hemolysin-typ_Ca-bd_CS"/>
</dbReference>
<feature type="compositionally biased region" description="Low complexity" evidence="3">
    <location>
        <begin position="264"/>
        <end position="277"/>
    </location>
</feature>
<evidence type="ECO:0008006" key="6">
    <source>
        <dbReference type="Google" id="ProtNLM"/>
    </source>
</evidence>
<dbReference type="GO" id="GO:0005576">
    <property type="term" value="C:extracellular region"/>
    <property type="evidence" value="ECO:0007669"/>
    <property type="project" value="UniProtKB-SubCell"/>
</dbReference>
<dbReference type="InterPro" id="IPR050557">
    <property type="entry name" value="RTX_toxin/Mannuronan_C5-epim"/>
</dbReference>
<dbReference type="PROSITE" id="PS00330">
    <property type="entry name" value="HEMOLYSIN_CALCIUM"/>
    <property type="match status" value="6"/>
</dbReference>
<feature type="region of interest" description="Disordered" evidence="3">
    <location>
        <begin position="242"/>
        <end position="318"/>
    </location>
</feature>
<dbReference type="AlphaFoldDB" id="A0A8J8B717"/>